<dbReference type="GO" id="GO:0003677">
    <property type="term" value="F:DNA binding"/>
    <property type="evidence" value="ECO:0007669"/>
    <property type="project" value="InterPro"/>
</dbReference>
<dbReference type="Proteomes" id="UP000193067">
    <property type="component" value="Unassembled WGS sequence"/>
</dbReference>
<sequence length="335" mass="39076">TYARAQKMRAAISHKFGREYKLGVQPWTENALVPGTFAGNPSISVTVSQYMVSLRRRKASDIRQDFSVRAGEIVTSARAMDEETMKKLWMYNLNFPRDDDIKPKSRKHKLDHPEDWAGYKIRQMLQTLYTVSMLCLLRYDEALHIKWSHVFVEYDGDIPYLRLHLPFRKTHQTGGIAPFYLWPDEERPWMDAVDAFARWINICKGMHIDCQRGYVFRPRAHFDGVSLELDKAMSSDSFLECFRNNMVDISIDPRPFGMHSFRRGGCQYLATVLRWPIRNICSWGGWTDNFDNPGTIFRYLLSWVDSPTVDRRDYFNPNRLGTDPCTACGRTCHCS</sequence>
<dbReference type="AlphaFoldDB" id="A0A1Y2J2B8"/>
<keyword evidence="3" id="KW-1185">Reference proteome</keyword>
<dbReference type="OrthoDB" id="2795280at2759"/>
<reference evidence="2 3" key="1">
    <citation type="journal article" date="2015" name="Biotechnol. Biofuels">
        <title>Enhanced degradation of softwood versus hardwood by the white-rot fungus Pycnoporus coccineus.</title>
        <authorList>
            <person name="Couturier M."/>
            <person name="Navarro D."/>
            <person name="Chevret D."/>
            <person name="Henrissat B."/>
            <person name="Piumi F."/>
            <person name="Ruiz-Duenas F.J."/>
            <person name="Martinez A.T."/>
            <person name="Grigoriev I.V."/>
            <person name="Riley R."/>
            <person name="Lipzen A."/>
            <person name="Berrin J.G."/>
            <person name="Master E.R."/>
            <person name="Rosso M.N."/>
        </authorList>
    </citation>
    <scope>NUCLEOTIDE SEQUENCE [LARGE SCALE GENOMIC DNA]</scope>
    <source>
        <strain evidence="2 3">BRFM310</strain>
    </source>
</reference>
<organism evidence="2 3">
    <name type="scientific">Trametes coccinea (strain BRFM310)</name>
    <name type="common">Pycnoporus coccineus</name>
    <dbReference type="NCBI Taxonomy" id="1353009"/>
    <lineage>
        <taxon>Eukaryota</taxon>
        <taxon>Fungi</taxon>
        <taxon>Dikarya</taxon>
        <taxon>Basidiomycota</taxon>
        <taxon>Agaricomycotina</taxon>
        <taxon>Agaricomycetes</taxon>
        <taxon>Polyporales</taxon>
        <taxon>Polyporaceae</taxon>
        <taxon>Trametes</taxon>
    </lineage>
</organism>
<dbReference type="GO" id="GO:0006310">
    <property type="term" value="P:DNA recombination"/>
    <property type="evidence" value="ECO:0007669"/>
    <property type="project" value="UniProtKB-KW"/>
</dbReference>
<dbReference type="Gene3D" id="1.10.443.10">
    <property type="entry name" value="Intergrase catalytic core"/>
    <property type="match status" value="1"/>
</dbReference>
<accession>A0A1Y2J2B8</accession>
<dbReference type="EMBL" id="KZ084088">
    <property type="protein sequence ID" value="OSD07467.1"/>
    <property type="molecule type" value="Genomic_DNA"/>
</dbReference>
<dbReference type="InterPro" id="IPR013762">
    <property type="entry name" value="Integrase-like_cat_sf"/>
</dbReference>
<dbReference type="SUPFAM" id="SSF56349">
    <property type="entry name" value="DNA breaking-rejoining enzymes"/>
    <property type="match status" value="1"/>
</dbReference>
<gene>
    <name evidence="2" type="ORF">PYCCODRAFT_1358583</name>
</gene>
<evidence type="ECO:0000313" key="2">
    <source>
        <dbReference type="EMBL" id="OSD07467.1"/>
    </source>
</evidence>
<dbReference type="GO" id="GO:0015074">
    <property type="term" value="P:DNA integration"/>
    <property type="evidence" value="ECO:0007669"/>
    <property type="project" value="InterPro"/>
</dbReference>
<evidence type="ECO:0008006" key="4">
    <source>
        <dbReference type="Google" id="ProtNLM"/>
    </source>
</evidence>
<evidence type="ECO:0000313" key="3">
    <source>
        <dbReference type="Proteomes" id="UP000193067"/>
    </source>
</evidence>
<proteinExistence type="predicted"/>
<feature type="non-terminal residue" evidence="2">
    <location>
        <position position="1"/>
    </location>
</feature>
<dbReference type="InterPro" id="IPR011010">
    <property type="entry name" value="DNA_brk_join_enz"/>
</dbReference>
<evidence type="ECO:0000256" key="1">
    <source>
        <dbReference type="ARBA" id="ARBA00023172"/>
    </source>
</evidence>
<protein>
    <recommendedName>
        <fullName evidence="4">DNA breaking-rejoining enzyme</fullName>
    </recommendedName>
</protein>
<keyword evidence="1" id="KW-0233">DNA recombination</keyword>
<name>A0A1Y2J2B8_TRAC3</name>